<name>A0ACC1D066_9NEOP</name>
<protein>
    <submittedName>
        <fullName evidence="1">Uncharacterized protein</fullName>
    </submittedName>
</protein>
<gene>
    <name evidence="1" type="ORF">K1T71_007355</name>
</gene>
<comment type="caution">
    <text evidence="1">The sequence shown here is derived from an EMBL/GenBank/DDBJ whole genome shotgun (WGS) entry which is preliminary data.</text>
</comment>
<organism evidence="1 2">
    <name type="scientific">Dendrolimus kikuchii</name>
    <dbReference type="NCBI Taxonomy" id="765133"/>
    <lineage>
        <taxon>Eukaryota</taxon>
        <taxon>Metazoa</taxon>
        <taxon>Ecdysozoa</taxon>
        <taxon>Arthropoda</taxon>
        <taxon>Hexapoda</taxon>
        <taxon>Insecta</taxon>
        <taxon>Pterygota</taxon>
        <taxon>Neoptera</taxon>
        <taxon>Endopterygota</taxon>
        <taxon>Lepidoptera</taxon>
        <taxon>Glossata</taxon>
        <taxon>Ditrysia</taxon>
        <taxon>Bombycoidea</taxon>
        <taxon>Lasiocampidae</taxon>
        <taxon>Dendrolimus</taxon>
    </lineage>
</organism>
<reference evidence="1 2" key="1">
    <citation type="journal article" date="2021" name="Front. Genet.">
        <title>Chromosome-Level Genome Assembly Reveals Significant Gene Expansion in the Toll and IMD Signaling Pathways of Dendrolimus kikuchii.</title>
        <authorList>
            <person name="Zhou J."/>
            <person name="Wu P."/>
            <person name="Xiong Z."/>
            <person name="Liu N."/>
            <person name="Zhao N."/>
            <person name="Ji M."/>
            <person name="Qiu Y."/>
            <person name="Yang B."/>
        </authorList>
    </citation>
    <scope>NUCLEOTIDE SEQUENCE [LARGE SCALE GENOMIC DNA]</scope>
    <source>
        <strain evidence="1">Ann1</strain>
    </source>
</reference>
<evidence type="ECO:0000313" key="2">
    <source>
        <dbReference type="Proteomes" id="UP000824533"/>
    </source>
</evidence>
<proteinExistence type="predicted"/>
<evidence type="ECO:0000313" key="1">
    <source>
        <dbReference type="EMBL" id="KAJ0177346.1"/>
    </source>
</evidence>
<sequence>MEHARPPLELNFEGGPVARADAWKRWRQQFQLFVKASGVNSESSGVQASLLVNLIGPEGFDVYQTFTFKDDTEKDNVDVIIKKFDEYFGTKVNITLLRYNFFMRNQEDNESIQSYVTALRLLSKNCEFSTLRDDLIKDRIVCGIRNTTVRDRLLRCEELDLDKAIKVCQAQEVSQESGKQLGANGECSNTVHVHGVERRVSGGAGRQRGRRGGTGAARRGGRGGDSGGADSARQRRECPGCGGSRCADDCPAQYVNCFCCGHRGHYARMCKSRFFHNKESVRKVCEIEKYDSVVNVSSEEDELFFLNMVTSANSQEQWSETLYCSNGSEVFKLDSGADINVISYIRFRSLGFSNTIIKTSKIKLQSYTGNFIPIKGVCELKWVYKNNVFNLNFAIADIECASVLGRKSCEQMGLIKRINTIRLSDYSDLFSGLGCLPGKYSIVIDKSIPPVISASRKIPLGLRERLADELKKMENLGVIRKVLHPTQWVHPLVLVAKKNNGIRVCLDPRELNVAVRRAHFQLPTLAEMAARMHGAAVFSVLDANSGFWTVQLDDASADLCTFATPFGRYQFLRLPFGISCASEVFHGKLRQLLENLQGVDNFIDDVIIWGRNRKEHDERLKEFLNRAREINLKFNREKCRIGVKEVHYLGHIFDANGIRPDDEKVRAIRDMPPPTDKKGVERFLGAVNYLSKFIPNYSQRAVPLTNLLKKENAWRWEQSEANSFKELKECVCSAGVLALYDVGAPAQLSVDASRDAVGAVLLQGGRPVEFSSRTLTDAQRRYAQVEKEMLAIVFACERFHQYIFGKQRVVVESDHKPLESIFKKPLMSVPARLQRMMLRLQNYDLIVTYKPGKYMYIADTLSRAPLPELYSNEVHENNLYQIQMIINSLPISNNKLSLIKKESKKDTVCLKLTDYINKGWPEHKSQVANELKLFWPFRNEFFIVDSVIFRNGLVLIPQSLRKEMLSIVHEGHMGIDRCKRRARQVMYWPNMSRDVELYVRRCSTCQECLNAPAREPLIPIEIPELPWNKVGSDIFEVNKKYFLIIVDYYSNYVEVCKLLNISSNSVISNMKEIFSRHGIPATLISDNGTQYSSHEFRMFAREWGFNHVTSSPHYPQANGKSERTVQTIKTMLKKSIKSNSDFQLALLNFRNTPRDGLSSPAQLLMGRRLRCRLPVHPDLLKPKSVEPAEYNNMIKKQSKTKEMYDKHCRALPKLNIGDDVICVEDKKRCRAKVVGEADTPRSYIIQNKIGSRFRRNRRHLIKCDMGDHPSSSNSKQSCPSECSDNEFEDADSDVSCTGAAEIQNNKNHYHNNTAASVQHTLSEMPQRKAKLIAGKKLKLIKDK</sequence>
<accession>A0ACC1D066</accession>
<dbReference type="Proteomes" id="UP000824533">
    <property type="component" value="Linkage Group LG12"/>
</dbReference>
<keyword evidence="2" id="KW-1185">Reference proteome</keyword>
<dbReference type="EMBL" id="CM034398">
    <property type="protein sequence ID" value="KAJ0177346.1"/>
    <property type="molecule type" value="Genomic_DNA"/>
</dbReference>